<dbReference type="EMBL" id="CP047593">
    <property type="protein sequence ID" value="QHI68737.1"/>
    <property type="molecule type" value="Genomic_DNA"/>
</dbReference>
<proteinExistence type="predicted"/>
<dbReference type="Proteomes" id="UP000464954">
    <property type="component" value="Chromosome"/>
</dbReference>
<organism evidence="1 2">
    <name type="scientific">Tichowtungia aerotolerans</name>
    <dbReference type="NCBI Taxonomy" id="2697043"/>
    <lineage>
        <taxon>Bacteria</taxon>
        <taxon>Pseudomonadati</taxon>
        <taxon>Kiritimatiellota</taxon>
        <taxon>Tichowtungiia</taxon>
        <taxon>Tichowtungiales</taxon>
        <taxon>Tichowtungiaceae</taxon>
        <taxon>Tichowtungia</taxon>
    </lineage>
</organism>
<gene>
    <name evidence="1" type="ORF">GT409_04495</name>
</gene>
<sequence length="399" mass="42072">MYNQGGTDGPTMYIGTPLNTYYANTVVNRVCITKAITVCSLNGPDKTIIQGKAGANGGNDVDTVRGAFLLNGASLVGFNIIAGHTKATGSDYHFDRSGGGVWLSENCTVSNCILTANSASYKGGGAYVYLGGLVSNCVLANNSAGDGGGAATKGLGILNNCILKGNSGYTGAGVHMSGGTLNNCLVTGNIASFGGAGVYVSSYGTLNNCTLSGNLADVRCGGAYLYRGGSVRNSIVWGNSAPSANNIYTYSYGWSVNFTCSDPVAQFGTGNFCEDPSFLAEDHGDFRLRASSPCLDIGNNSYISTDSDLTGDQRIRNVTVDLGAYEFRQNEFELTYTNGLDALQWSSGPGRIYSIYWTDNLSEGFRPLAENIPWTSNRFLNLPKTSSAFFKLSVELENK</sequence>
<keyword evidence="2" id="KW-1185">Reference proteome</keyword>
<reference evidence="1 2" key="1">
    <citation type="submission" date="2020-01" db="EMBL/GenBank/DDBJ databases">
        <title>Ponticoccus aerotolerans gen. nov., sp. nov., an anaerobic bacterium and proposal of Ponticoccusceae fam. nov., Ponticoccusles ord. nov. and Ponticoccuse classis nov. in the phylum Kiritimatiellaeota.</title>
        <authorList>
            <person name="Zhou L.Y."/>
            <person name="Du Z.J."/>
        </authorList>
    </citation>
    <scope>NUCLEOTIDE SEQUENCE [LARGE SCALE GENOMIC DNA]</scope>
    <source>
        <strain evidence="1 2">S-5007</strain>
    </source>
</reference>
<dbReference type="KEGG" id="taer:GT409_04495"/>
<protein>
    <recommendedName>
        <fullName evidence="3">Right-handed parallel beta-helix repeat-containing protein</fullName>
    </recommendedName>
</protein>
<dbReference type="InterPro" id="IPR011050">
    <property type="entry name" value="Pectin_lyase_fold/virulence"/>
</dbReference>
<name>A0A6P1M4G6_9BACT</name>
<dbReference type="RefSeq" id="WP_160627347.1">
    <property type="nucleotide sequence ID" value="NZ_CP047593.1"/>
</dbReference>
<dbReference type="InterPro" id="IPR059226">
    <property type="entry name" value="Choice_anch_Q_dom"/>
</dbReference>
<dbReference type="AlphaFoldDB" id="A0A6P1M4G6"/>
<dbReference type="SUPFAM" id="SSF51126">
    <property type="entry name" value="Pectin lyase-like"/>
    <property type="match status" value="1"/>
</dbReference>
<evidence type="ECO:0000313" key="1">
    <source>
        <dbReference type="EMBL" id="QHI68737.1"/>
    </source>
</evidence>
<dbReference type="NCBIfam" id="NF041518">
    <property type="entry name" value="choice_anch_Q"/>
    <property type="match status" value="1"/>
</dbReference>
<accession>A0A6P1M4G6</accession>
<evidence type="ECO:0008006" key="3">
    <source>
        <dbReference type="Google" id="ProtNLM"/>
    </source>
</evidence>
<evidence type="ECO:0000313" key="2">
    <source>
        <dbReference type="Proteomes" id="UP000464954"/>
    </source>
</evidence>